<dbReference type="OrthoDB" id="2693210at2759"/>
<proteinExistence type="predicted"/>
<dbReference type="Proteomes" id="UP000054217">
    <property type="component" value="Unassembled WGS sequence"/>
</dbReference>
<organism evidence="1 2">
    <name type="scientific">Pisolithus tinctorius Marx 270</name>
    <dbReference type="NCBI Taxonomy" id="870435"/>
    <lineage>
        <taxon>Eukaryota</taxon>
        <taxon>Fungi</taxon>
        <taxon>Dikarya</taxon>
        <taxon>Basidiomycota</taxon>
        <taxon>Agaricomycotina</taxon>
        <taxon>Agaricomycetes</taxon>
        <taxon>Agaricomycetidae</taxon>
        <taxon>Boletales</taxon>
        <taxon>Sclerodermatineae</taxon>
        <taxon>Pisolithaceae</taxon>
        <taxon>Pisolithus</taxon>
    </lineage>
</organism>
<dbReference type="InParanoid" id="A0A0C3NW90"/>
<reference evidence="1 2" key="1">
    <citation type="submission" date="2014-04" db="EMBL/GenBank/DDBJ databases">
        <authorList>
            <consortium name="DOE Joint Genome Institute"/>
            <person name="Kuo A."/>
            <person name="Kohler A."/>
            <person name="Costa M.D."/>
            <person name="Nagy L.G."/>
            <person name="Floudas D."/>
            <person name="Copeland A."/>
            <person name="Barry K.W."/>
            <person name="Cichocki N."/>
            <person name="Veneault-Fourrey C."/>
            <person name="LaButti K."/>
            <person name="Lindquist E.A."/>
            <person name="Lipzen A."/>
            <person name="Lundell T."/>
            <person name="Morin E."/>
            <person name="Murat C."/>
            <person name="Sun H."/>
            <person name="Tunlid A."/>
            <person name="Henrissat B."/>
            <person name="Grigoriev I.V."/>
            <person name="Hibbett D.S."/>
            <person name="Martin F."/>
            <person name="Nordberg H.P."/>
            <person name="Cantor M.N."/>
            <person name="Hua S.X."/>
        </authorList>
    </citation>
    <scope>NUCLEOTIDE SEQUENCE [LARGE SCALE GENOMIC DNA]</scope>
    <source>
        <strain evidence="1 2">Marx 270</strain>
    </source>
</reference>
<dbReference type="EMBL" id="KN832005">
    <property type="protein sequence ID" value="KIN99448.1"/>
    <property type="molecule type" value="Genomic_DNA"/>
</dbReference>
<reference evidence="2" key="2">
    <citation type="submission" date="2015-01" db="EMBL/GenBank/DDBJ databases">
        <title>Evolutionary Origins and Diversification of the Mycorrhizal Mutualists.</title>
        <authorList>
            <consortium name="DOE Joint Genome Institute"/>
            <consortium name="Mycorrhizal Genomics Consortium"/>
            <person name="Kohler A."/>
            <person name="Kuo A."/>
            <person name="Nagy L.G."/>
            <person name="Floudas D."/>
            <person name="Copeland A."/>
            <person name="Barry K.W."/>
            <person name="Cichocki N."/>
            <person name="Veneault-Fourrey C."/>
            <person name="LaButti K."/>
            <person name="Lindquist E.A."/>
            <person name="Lipzen A."/>
            <person name="Lundell T."/>
            <person name="Morin E."/>
            <person name="Murat C."/>
            <person name="Riley R."/>
            <person name="Ohm R."/>
            <person name="Sun H."/>
            <person name="Tunlid A."/>
            <person name="Henrissat B."/>
            <person name="Grigoriev I.V."/>
            <person name="Hibbett D.S."/>
            <person name="Martin F."/>
        </authorList>
    </citation>
    <scope>NUCLEOTIDE SEQUENCE [LARGE SCALE GENOMIC DNA]</scope>
    <source>
        <strain evidence="2">Marx 270</strain>
    </source>
</reference>
<dbReference type="AlphaFoldDB" id="A0A0C3NW90"/>
<protein>
    <submittedName>
        <fullName evidence="1">Uncharacterized protein</fullName>
    </submittedName>
</protein>
<keyword evidence="2" id="KW-1185">Reference proteome</keyword>
<sequence length="195" mass="21816">MLLGSGLLFILSHRDEINFKLKAKRGRAKSSFQSEETSAIHLDTEPSPELLCALTPLPISYNLTPFSDPSERQDTESSPKLLCALTPLPISCNLRPFSDPKERQGFRPRQVGGTRLEQFHASSHPNRQFRVNSSSCSGPDSIDQINHSLKAIIGNSCHSFMDNLCQNYIDSGDYSRIWAVLSKVDGLESRVRRLK</sequence>
<name>A0A0C3NW90_PISTI</name>
<evidence type="ECO:0000313" key="2">
    <source>
        <dbReference type="Proteomes" id="UP000054217"/>
    </source>
</evidence>
<evidence type="ECO:0000313" key="1">
    <source>
        <dbReference type="EMBL" id="KIN99448.1"/>
    </source>
</evidence>
<accession>A0A0C3NW90</accession>
<dbReference type="HOGENOM" id="CLU_1396869_0_0_1"/>
<gene>
    <name evidence="1" type="ORF">M404DRAFT_30495</name>
</gene>